<reference evidence="1" key="1">
    <citation type="submission" date="2018-02" db="EMBL/GenBank/DDBJ databases">
        <title>Rhizophora mucronata_Transcriptome.</title>
        <authorList>
            <person name="Meera S.P."/>
            <person name="Sreeshan A."/>
            <person name="Augustine A."/>
        </authorList>
    </citation>
    <scope>NUCLEOTIDE SEQUENCE</scope>
    <source>
        <tissue evidence="1">Leaf</tissue>
    </source>
</reference>
<organism evidence="1">
    <name type="scientific">Rhizophora mucronata</name>
    <name type="common">Asiatic mangrove</name>
    <dbReference type="NCBI Taxonomy" id="61149"/>
    <lineage>
        <taxon>Eukaryota</taxon>
        <taxon>Viridiplantae</taxon>
        <taxon>Streptophyta</taxon>
        <taxon>Embryophyta</taxon>
        <taxon>Tracheophyta</taxon>
        <taxon>Spermatophyta</taxon>
        <taxon>Magnoliopsida</taxon>
        <taxon>eudicotyledons</taxon>
        <taxon>Gunneridae</taxon>
        <taxon>Pentapetalae</taxon>
        <taxon>rosids</taxon>
        <taxon>fabids</taxon>
        <taxon>Malpighiales</taxon>
        <taxon>Rhizophoraceae</taxon>
        <taxon>Rhizophora</taxon>
    </lineage>
</organism>
<evidence type="ECO:0000313" key="1">
    <source>
        <dbReference type="EMBL" id="MBX34788.1"/>
    </source>
</evidence>
<dbReference type="EMBL" id="GGEC01054304">
    <property type="protein sequence ID" value="MBX34788.1"/>
    <property type="molecule type" value="Transcribed_RNA"/>
</dbReference>
<dbReference type="AlphaFoldDB" id="A0A2P2MX59"/>
<sequence>MSEAQNMLAVQKCYASCCSLIEPKLILDKSGQTSENFHP</sequence>
<accession>A0A2P2MX59</accession>
<name>A0A2P2MX59_RHIMU</name>
<proteinExistence type="predicted"/>
<protein>
    <submittedName>
        <fullName evidence="1">Uncharacterized protein</fullName>
    </submittedName>
</protein>